<accession>A0A2M8L3R7</accession>
<dbReference type="EMBL" id="PFEK01000031">
    <property type="protein sequence ID" value="PJE67570.1"/>
    <property type="molecule type" value="Genomic_DNA"/>
</dbReference>
<proteinExistence type="predicted"/>
<dbReference type="AlphaFoldDB" id="A0A2M8L3R7"/>
<organism evidence="1 2">
    <name type="scientific">Candidatus Shapirobacteria bacterium CG10_big_fil_rev_8_21_14_0_10_40_9</name>
    <dbReference type="NCBI Taxonomy" id="1974888"/>
    <lineage>
        <taxon>Bacteria</taxon>
        <taxon>Candidatus Shapironibacteriota</taxon>
    </lineage>
</organism>
<dbReference type="Proteomes" id="UP000231474">
    <property type="component" value="Unassembled WGS sequence"/>
</dbReference>
<name>A0A2M8L3R7_9BACT</name>
<sequence>MYSENKDFFLDYFKIKGPKTKAEVDKLSTELMLNLPNKEMLEKLRQASFDNGVSLPLLLQVCAIFLRDEIIKELGKELVLS</sequence>
<gene>
    <name evidence="1" type="ORF">COU95_01630</name>
</gene>
<evidence type="ECO:0000313" key="1">
    <source>
        <dbReference type="EMBL" id="PJE67570.1"/>
    </source>
</evidence>
<reference evidence="2" key="1">
    <citation type="submission" date="2017-09" db="EMBL/GenBank/DDBJ databases">
        <title>Depth-based differentiation of microbial function through sediment-hosted aquifers and enrichment of novel symbionts in the deep terrestrial subsurface.</title>
        <authorList>
            <person name="Probst A.J."/>
            <person name="Ladd B."/>
            <person name="Jarett J.K."/>
            <person name="Geller-Mcgrath D.E."/>
            <person name="Sieber C.M.K."/>
            <person name="Emerson J.B."/>
            <person name="Anantharaman K."/>
            <person name="Thomas B.C."/>
            <person name="Malmstrom R."/>
            <person name="Stieglmeier M."/>
            <person name="Klingl A."/>
            <person name="Woyke T."/>
            <person name="Ryan C.M."/>
            <person name="Banfield J.F."/>
        </authorList>
    </citation>
    <scope>NUCLEOTIDE SEQUENCE [LARGE SCALE GENOMIC DNA]</scope>
</reference>
<comment type="caution">
    <text evidence="1">The sequence shown here is derived from an EMBL/GenBank/DDBJ whole genome shotgun (WGS) entry which is preliminary data.</text>
</comment>
<protein>
    <submittedName>
        <fullName evidence="1">Uncharacterized protein</fullName>
    </submittedName>
</protein>
<evidence type="ECO:0000313" key="2">
    <source>
        <dbReference type="Proteomes" id="UP000231474"/>
    </source>
</evidence>